<organism evidence="1 2">
    <name type="scientific">Protopolystoma xenopodis</name>
    <dbReference type="NCBI Taxonomy" id="117903"/>
    <lineage>
        <taxon>Eukaryota</taxon>
        <taxon>Metazoa</taxon>
        <taxon>Spiralia</taxon>
        <taxon>Lophotrochozoa</taxon>
        <taxon>Platyhelminthes</taxon>
        <taxon>Monogenea</taxon>
        <taxon>Polyopisthocotylea</taxon>
        <taxon>Polystomatidea</taxon>
        <taxon>Polystomatidae</taxon>
        <taxon>Protopolystoma</taxon>
    </lineage>
</organism>
<evidence type="ECO:0000313" key="1">
    <source>
        <dbReference type="EMBL" id="VEL29320.1"/>
    </source>
</evidence>
<gene>
    <name evidence="1" type="ORF">PXEA_LOCUS22760</name>
</gene>
<sequence length="55" mass="5831">MPQAAITVVSDHVVTLRQACLDLLSQLDSLASHHGGLEMHLASIHAVCLKVSLLS</sequence>
<reference evidence="1" key="1">
    <citation type="submission" date="2018-11" db="EMBL/GenBank/DDBJ databases">
        <authorList>
            <consortium name="Pathogen Informatics"/>
        </authorList>
    </citation>
    <scope>NUCLEOTIDE SEQUENCE</scope>
</reference>
<dbReference type="EMBL" id="CAAALY010102057">
    <property type="protein sequence ID" value="VEL29320.1"/>
    <property type="molecule type" value="Genomic_DNA"/>
</dbReference>
<name>A0A448X6H2_9PLAT</name>
<evidence type="ECO:0000313" key="2">
    <source>
        <dbReference type="Proteomes" id="UP000784294"/>
    </source>
</evidence>
<comment type="caution">
    <text evidence="1">The sequence shown here is derived from an EMBL/GenBank/DDBJ whole genome shotgun (WGS) entry which is preliminary data.</text>
</comment>
<accession>A0A448X6H2</accession>
<proteinExistence type="predicted"/>
<protein>
    <submittedName>
        <fullName evidence="1">Uncharacterized protein</fullName>
    </submittedName>
</protein>
<dbReference type="Proteomes" id="UP000784294">
    <property type="component" value="Unassembled WGS sequence"/>
</dbReference>
<dbReference type="AlphaFoldDB" id="A0A448X6H2"/>
<keyword evidence="2" id="KW-1185">Reference proteome</keyword>